<evidence type="ECO:0000313" key="13">
    <source>
        <dbReference type="Proteomes" id="UP000199758"/>
    </source>
</evidence>
<organism evidence="12 13">
    <name type="scientific">Hydrocarboniphaga daqingensis</name>
    <dbReference type="NCBI Taxonomy" id="490188"/>
    <lineage>
        <taxon>Bacteria</taxon>
        <taxon>Pseudomonadati</taxon>
        <taxon>Pseudomonadota</taxon>
        <taxon>Gammaproteobacteria</taxon>
        <taxon>Nevskiales</taxon>
        <taxon>Nevskiaceae</taxon>
        <taxon>Hydrocarboniphaga</taxon>
    </lineage>
</organism>
<dbReference type="STRING" id="490188.SAMN04488068_0923"/>
<evidence type="ECO:0000259" key="10">
    <source>
        <dbReference type="PROSITE" id="PS51898"/>
    </source>
</evidence>
<comment type="subcellular location">
    <subcellularLocation>
        <location evidence="1 9">Cytoplasm</location>
    </subcellularLocation>
</comment>
<keyword evidence="8 9" id="KW-0131">Cell cycle</keyword>
<name>A0A1M5LIY5_9GAMM</name>
<dbReference type="InterPro" id="IPR044068">
    <property type="entry name" value="CB"/>
</dbReference>
<dbReference type="GO" id="GO:0005737">
    <property type="term" value="C:cytoplasm"/>
    <property type="evidence" value="ECO:0007669"/>
    <property type="project" value="UniProtKB-SubCell"/>
</dbReference>
<keyword evidence="5 9" id="KW-0229">DNA integration</keyword>
<dbReference type="PANTHER" id="PTHR30349">
    <property type="entry name" value="PHAGE INTEGRASE-RELATED"/>
    <property type="match status" value="1"/>
</dbReference>
<evidence type="ECO:0000256" key="6">
    <source>
        <dbReference type="ARBA" id="ARBA00023125"/>
    </source>
</evidence>
<reference evidence="12 13" key="1">
    <citation type="submission" date="2016-11" db="EMBL/GenBank/DDBJ databases">
        <authorList>
            <person name="Jaros S."/>
            <person name="Januszkiewicz K."/>
            <person name="Wedrychowicz H."/>
        </authorList>
    </citation>
    <scope>NUCLEOTIDE SEQUENCE [LARGE SCALE GENOMIC DNA]</scope>
    <source>
        <strain evidence="12 13">CGMCC 1.7049</strain>
    </source>
</reference>
<dbReference type="InterPro" id="IPR002104">
    <property type="entry name" value="Integrase_catalytic"/>
</dbReference>
<evidence type="ECO:0000256" key="8">
    <source>
        <dbReference type="ARBA" id="ARBA00023306"/>
    </source>
</evidence>
<feature type="domain" description="Tyr recombinase" evidence="10">
    <location>
        <begin position="125"/>
        <end position="306"/>
    </location>
</feature>
<keyword evidence="4 9" id="KW-0159">Chromosome partition</keyword>
<dbReference type="InterPro" id="IPR011010">
    <property type="entry name" value="DNA_brk_join_enz"/>
</dbReference>
<dbReference type="GO" id="GO:0007059">
    <property type="term" value="P:chromosome segregation"/>
    <property type="evidence" value="ECO:0007669"/>
    <property type="project" value="UniProtKB-UniRule"/>
</dbReference>
<dbReference type="PROSITE" id="PS51900">
    <property type="entry name" value="CB"/>
    <property type="match status" value="1"/>
</dbReference>
<dbReference type="Pfam" id="PF02899">
    <property type="entry name" value="Phage_int_SAM_1"/>
    <property type="match status" value="1"/>
</dbReference>
<dbReference type="Proteomes" id="UP000199758">
    <property type="component" value="Unassembled WGS sequence"/>
</dbReference>
<dbReference type="CDD" id="cd00798">
    <property type="entry name" value="INT_XerDC_C"/>
    <property type="match status" value="1"/>
</dbReference>
<keyword evidence="6 9" id="KW-0238">DNA-binding</keyword>
<evidence type="ECO:0000256" key="2">
    <source>
        <dbReference type="ARBA" id="ARBA00022490"/>
    </source>
</evidence>
<evidence type="ECO:0000259" key="11">
    <source>
        <dbReference type="PROSITE" id="PS51900"/>
    </source>
</evidence>
<dbReference type="GO" id="GO:0003677">
    <property type="term" value="F:DNA binding"/>
    <property type="evidence" value="ECO:0007669"/>
    <property type="project" value="UniProtKB-UniRule"/>
</dbReference>
<dbReference type="GO" id="GO:0006313">
    <property type="term" value="P:DNA transposition"/>
    <property type="evidence" value="ECO:0007669"/>
    <property type="project" value="UniProtKB-UniRule"/>
</dbReference>
<dbReference type="HAMAP" id="MF_01808">
    <property type="entry name" value="Recomb_XerC_XerD"/>
    <property type="match status" value="1"/>
</dbReference>
<dbReference type="NCBIfam" id="NF001399">
    <property type="entry name" value="PRK00283.1"/>
    <property type="match status" value="1"/>
</dbReference>
<dbReference type="GO" id="GO:0051301">
    <property type="term" value="P:cell division"/>
    <property type="evidence" value="ECO:0007669"/>
    <property type="project" value="UniProtKB-KW"/>
</dbReference>
<dbReference type="RefSeq" id="WP_072894611.1">
    <property type="nucleotide sequence ID" value="NZ_FQWZ01000002.1"/>
</dbReference>
<sequence>MEAGATPASGNVAAADTTVLDAELQAFLDWMTHERRLSPNTVAGRRRDLEGFIHWCGETRIGALSKIDLHAVRAYAARLRRLGRDARTIERHLSSLRAWFRYAVEQRGMANNPALEVQAPKPPQRLPKTLARDQLMPFLDGPWADTPADQRDRAMVELFYSSGLRLAELIGLDLPDLSSDLGEVRVTGKGSRTRILPVGAQARAALQSWLMLRSQWASAREPAVFVGQRGARIGRSTVAQRLHHHALRLGLDARLHPHRLRHSFATHLLEESADLRAVQELLGHANLATTQIYTHVDFKRLAQVYDQAHPRAKRTRKPTSGPPN</sequence>
<dbReference type="AlphaFoldDB" id="A0A1M5LIY5"/>
<dbReference type="Gene3D" id="1.10.443.10">
    <property type="entry name" value="Intergrase catalytic core"/>
    <property type="match status" value="1"/>
</dbReference>
<evidence type="ECO:0000313" key="12">
    <source>
        <dbReference type="EMBL" id="SHG64890.1"/>
    </source>
</evidence>
<dbReference type="InterPro" id="IPR050090">
    <property type="entry name" value="Tyrosine_recombinase_XerCD"/>
</dbReference>
<dbReference type="Pfam" id="PF00589">
    <property type="entry name" value="Phage_integrase"/>
    <property type="match status" value="1"/>
</dbReference>
<evidence type="ECO:0000256" key="7">
    <source>
        <dbReference type="ARBA" id="ARBA00023172"/>
    </source>
</evidence>
<evidence type="ECO:0000256" key="1">
    <source>
        <dbReference type="ARBA" id="ARBA00004496"/>
    </source>
</evidence>
<evidence type="ECO:0000256" key="9">
    <source>
        <dbReference type="HAMAP-Rule" id="MF_01808"/>
    </source>
</evidence>
<feature type="active site" evidence="9">
    <location>
        <position position="284"/>
    </location>
</feature>
<feature type="active site" evidence="9">
    <location>
        <position position="258"/>
    </location>
</feature>
<dbReference type="GO" id="GO:0009037">
    <property type="term" value="F:tyrosine-based site-specific recombinase activity"/>
    <property type="evidence" value="ECO:0007669"/>
    <property type="project" value="UniProtKB-UniRule"/>
</dbReference>
<proteinExistence type="inferred from homology"/>
<accession>A0A1M5LIY5</accession>
<comment type="subunit">
    <text evidence="9">Forms a cyclic heterotetrameric complex composed of two molecules of XerC and two molecules of XerD.</text>
</comment>
<dbReference type="Gene3D" id="1.10.150.130">
    <property type="match status" value="1"/>
</dbReference>
<keyword evidence="7 9" id="KW-0233">DNA recombination</keyword>
<feature type="active site" description="O-(3'-phospho-DNA)-tyrosine intermediate" evidence="9">
    <location>
        <position position="293"/>
    </location>
</feature>
<keyword evidence="3 9" id="KW-0132">Cell division</keyword>
<dbReference type="InterPro" id="IPR010998">
    <property type="entry name" value="Integrase_recombinase_N"/>
</dbReference>
<protein>
    <recommendedName>
        <fullName evidence="9">Tyrosine recombinase XerC</fullName>
    </recommendedName>
</protein>
<gene>
    <name evidence="9" type="primary">xerC</name>
    <name evidence="12" type="ORF">SAMN04488068_0923</name>
</gene>
<feature type="active site" evidence="9">
    <location>
        <position position="189"/>
    </location>
</feature>
<evidence type="ECO:0000256" key="3">
    <source>
        <dbReference type="ARBA" id="ARBA00022618"/>
    </source>
</evidence>
<evidence type="ECO:0000256" key="4">
    <source>
        <dbReference type="ARBA" id="ARBA00022829"/>
    </source>
</evidence>
<comment type="function">
    <text evidence="9">Site-specific tyrosine recombinase, which acts by catalyzing the cutting and rejoining of the recombining DNA molecules. The XerC-XerD complex is essential to convert dimers of the bacterial chromosome into monomers to permit their segregation at cell division. It also contributes to the segregational stability of plasmids.</text>
</comment>
<dbReference type="InterPro" id="IPR013762">
    <property type="entry name" value="Integrase-like_cat_sf"/>
</dbReference>
<dbReference type="PANTHER" id="PTHR30349:SF81">
    <property type="entry name" value="TYROSINE RECOMBINASE XERC"/>
    <property type="match status" value="1"/>
</dbReference>
<feature type="active site" evidence="9">
    <location>
        <position position="165"/>
    </location>
</feature>
<dbReference type="InterPro" id="IPR004107">
    <property type="entry name" value="Integrase_SAM-like_N"/>
</dbReference>
<feature type="active site" evidence="9">
    <location>
        <position position="261"/>
    </location>
</feature>
<feature type="domain" description="Core-binding (CB)" evidence="11">
    <location>
        <begin position="18"/>
        <end position="104"/>
    </location>
</feature>
<keyword evidence="13" id="KW-1185">Reference proteome</keyword>
<dbReference type="InterPro" id="IPR023009">
    <property type="entry name" value="Tyrosine_recombinase_XerC/XerD"/>
</dbReference>
<dbReference type="EMBL" id="FQWZ01000002">
    <property type="protein sequence ID" value="SHG64890.1"/>
    <property type="molecule type" value="Genomic_DNA"/>
</dbReference>
<keyword evidence="2 9" id="KW-0963">Cytoplasm</keyword>
<evidence type="ECO:0000256" key="5">
    <source>
        <dbReference type="ARBA" id="ARBA00022908"/>
    </source>
</evidence>
<dbReference type="SUPFAM" id="SSF56349">
    <property type="entry name" value="DNA breaking-rejoining enzymes"/>
    <property type="match status" value="1"/>
</dbReference>
<comment type="similarity">
    <text evidence="9">Belongs to the 'phage' integrase family. XerC subfamily.</text>
</comment>
<dbReference type="PROSITE" id="PS51898">
    <property type="entry name" value="TYR_RECOMBINASE"/>
    <property type="match status" value="1"/>
</dbReference>
<dbReference type="OrthoDB" id="9801717at2"/>